<keyword evidence="1" id="KW-0805">Transcription regulation</keyword>
<feature type="DNA-binding region" description="H-T-H motif" evidence="4">
    <location>
        <begin position="44"/>
        <end position="63"/>
    </location>
</feature>
<evidence type="ECO:0000256" key="2">
    <source>
        <dbReference type="ARBA" id="ARBA00023125"/>
    </source>
</evidence>
<gene>
    <name evidence="7" type="ORF">LZC94_37645</name>
</gene>
<protein>
    <submittedName>
        <fullName evidence="7">TetR/AcrR family transcriptional regulator</fullName>
    </submittedName>
</protein>
<dbReference type="PANTHER" id="PTHR30055:SF234">
    <property type="entry name" value="HTH-TYPE TRANSCRIPTIONAL REGULATOR BETI"/>
    <property type="match status" value="1"/>
</dbReference>
<dbReference type="EMBL" id="CP089984">
    <property type="protein sequence ID" value="WXB13556.1"/>
    <property type="molecule type" value="Genomic_DNA"/>
</dbReference>
<dbReference type="PROSITE" id="PS50977">
    <property type="entry name" value="HTH_TETR_2"/>
    <property type="match status" value="1"/>
</dbReference>
<feature type="domain" description="HTH tetR-type" evidence="6">
    <location>
        <begin position="21"/>
        <end position="81"/>
    </location>
</feature>
<feature type="region of interest" description="Disordered" evidence="5">
    <location>
        <begin position="1"/>
        <end position="22"/>
    </location>
</feature>
<dbReference type="Proteomes" id="UP001370348">
    <property type="component" value="Chromosome"/>
</dbReference>
<evidence type="ECO:0000256" key="4">
    <source>
        <dbReference type="PROSITE-ProRule" id="PRU00335"/>
    </source>
</evidence>
<dbReference type="InterPro" id="IPR009057">
    <property type="entry name" value="Homeodomain-like_sf"/>
</dbReference>
<organism evidence="7 8">
    <name type="scientific">Pendulispora albinea</name>
    <dbReference type="NCBI Taxonomy" id="2741071"/>
    <lineage>
        <taxon>Bacteria</taxon>
        <taxon>Pseudomonadati</taxon>
        <taxon>Myxococcota</taxon>
        <taxon>Myxococcia</taxon>
        <taxon>Myxococcales</taxon>
        <taxon>Sorangiineae</taxon>
        <taxon>Pendulisporaceae</taxon>
        <taxon>Pendulispora</taxon>
    </lineage>
</organism>
<evidence type="ECO:0000256" key="5">
    <source>
        <dbReference type="SAM" id="MobiDB-lite"/>
    </source>
</evidence>
<proteinExistence type="predicted"/>
<keyword evidence="3" id="KW-0804">Transcription</keyword>
<evidence type="ECO:0000313" key="8">
    <source>
        <dbReference type="Proteomes" id="UP001370348"/>
    </source>
</evidence>
<evidence type="ECO:0000259" key="6">
    <source>
        <dbReference type="PROSITE" id="PS50977"/>
    </source>
</evidence>
<dbReference type="PANTHER" id="PTHR30055">
    <property type="entry name" value="HTH-TYPE TRANSCRIPTIONAL REGULATOR RUTR"/>
    <property type="match status" value="1"/>
</dbReference>
<feature type="compositionally biased region" description="Basic and acidic residues" evidence="5">
    <location>
        <begin position="1"/>
        <end position="10"/>
    </location>
</feature>
<dbReference type="Pfam" id="PF00440">
    <property type="entry name" value="TetR_N"/>
    <property type="match status" value="1"/>
</dbReference>
<evidence type="ECO:0000313" key="7">
    <source>
        <dbReference type="EMBL" id="WXB13556.1"/>
    </source>
</evidence>
<accession>A0ABZ2LWR0</accession>
<evidence type="ECO:0000256" key="3">
    <source>
        <dbReference type="ARBA" id="ARBA00023163"/>
    </source>
</evidence>
<feature type="region of interest" description="Disordered" evidence="5">
    <location>
        <begin position="202"/>
        <end position="222"/>
    </location>
</feature>
<reference evidence="7 8" key="1">
    <citation type="submission" date="2021-12" db="EMBL/GenBank/DDBJ databases">
        <title>Discovery of the Pendulisporaceae a myxobacterial family with distinct sporulation behavior and unique specialized metabolism.</title>
        <authorList>
            <person name="Garcia R."/>
            <person name="Popoff A."/>
            <person name="Bader C.D."/>
            <person name="Loehr J."/>
            <person name="Walesch S."/>
            <person name="Walt C."/>
            <person name="Boldt J."/>
            <person name="Bunk B."/>
            <person name="Haeckl F.J.F.P.J."/>
            <person name="Gunesch A.P."/>
            <person name="Birkelbach J."/>
            <person name="Nuebel U."/>
            <person name="Pietschmann T."/>
            <person name="Bach T."/>
            <person name="Mueller R."/>
        </authorList>
    </citation>
    <scope>NUCLEOTIDE SEQUENCE [LARGE SCALE GENOMIC DNA]</scope>
    <source>
        <strain evidence="7 8">MSr11954</strain>
    </source>
</reference>
<dbReference type="InterPro" id="IPR050109">
    <property type="entry name" value="HTH-type_TetR-like_transc_reg"/>
</dbReference>
<dbReference type="InterPro" id="IPR001647">
    <property type="entry name" value="HTH_TetR"/>
</dbReference>
<dbReference type="SUPFAM" id="SSF46689">
    <property type="entry name" value="Homeodomain-like"/>
    <property type="match status" value="1"/>
</dbReference>
<dbReference type="Gene3D" id="1.10.357.10">
    <property type="entry name" value="Tetracycline Repressor, domain 2"/>
    <property type="match status" value="1"/>
</dbReference>
<evidence type="ECO:0000256" key="1">
    <source>
        <dbReference type="ARBA" id="ARBA00023015"/>
    </source>
</evidence>
<dbReference type="RefSeq" id="WP_394823168.1">
    <property type="nucleotide sequence ID" value="NZ_CP089984.1"/>
</dbReference>
<name>A0ABZ2LWR0_9BACT</name>
<keyword evidence="2 4" id="KW-0238">DNA-binding</keyword>
<sequence>MSQMKSERRPYHQTARAESADDTRERIVRVGVEQFLSRPYEEVTLQTLAEAARVSRQTLLNHFGSKEGLLEIVARRVTSGRDGVEPGDIDGGIEVLIDNYERTGDGNIRLLALESSLPVARSLLEEGRAGHRQWLDRLCAPHLPRGDGERAKTLAALHAATDVYAWKLLRRDLGVSRDETARIFGTFVRASLFGVNDIKDTKRAKRTKDDKRKKRTKPHRDD</sequence>
<keyword evidence="8" id="KW-1185">Reference proteome</keyword>